<evidence type="ECO:0000313" key="12">
    <source>
        <dbReference type="Proteomes" id="UP000733611"/>
    </source>
</evidence>
<evidence type="ECO:0000256" key="8">
    <source>
        <dbReference type="HAMAP-Rule" id="MF_01430"/>
    </source>
</evidence>
<evidence type="ECO:0000256" key="1">
    <source>
        <dbReference type="ARBA" id="ARBA00004370"/>
    </source>
</evidence>
<dbReference type="PANTHER" id="PTHR12815:SF23">
    <property type="entry name" value="OUTER MEMBRANE PROTEIN ASSEMBLY FACTOR BAMA"/>
    <property type="match status" value="1"/>
</dbReference>
<dbReference type="GO" id="GO:0051205">
    <property type="term" value="P:protein insertion into membrane"/>
    <property type="evidence" value="ECO:0007669"/>
    <property type="project" value="UniProtKB-UniRule"/>
</dbReference>
<dbReference type="PIRSF" id="PIRSF006076">
    <property type="entry name" value="OM_assembly_OMP85"/>
    <property type="match status" value="1"/>
</dbReference>
<reference evidence="11" key="1">
    <citation type="journal article" date="2021" name="PeerJ">
        <title>Extensive microbial diversity within the chicken gut microbiome revealed by metagenomics and culture.</title>
        <authorList>
            <person name="Gilroy R."/>
            <person name="Ravi A."/>
            <person name="Getino M."/>
            <person name="Pursley I."/>
            <person name="Horton D.L."/>
            <person name="Alikhan N.F."/>
            <person name="Baker D."/>
            <person name="Gharbi K."/>
            <person name="Hall N."/>
            <person name="Watson M."/>
            <person name="Adriaenssens E.M."/>
            <person name="Foster-Nyarko E."/>
            <person name="Jarju S."/>
            <person name="Secka A."/>
            <person name="Antonio M."/>
            <person name="Oren A."/>
            <person name="Chaudhuri R.R."/>
            <person name="La Ragione R."/>
            <person name="Hildebrand F."/>
            <person name="Pallen M.J."/>
        </authorList>
    </citation>
    <scope>NUCLEOTIDE SEQUENCE</scope>
    <source>
        <strain evidence="11">378</strain>
    </source>
</reference>
<dbReference type="Pfam" id="PF01103">
    <property type="entry name" value="Omp85"/>
    <property type="match status" value="1"/>
</dbReference>
<evidence type="ECO:0000256" key="6">
    <source>
        <dbReference type="ARBA" id="ARBA00023136"/>
    </source>
</evidence>
<dbReference type="HAMAP" id="MF_01430">
    <property type="entry name" value="OM_assembly_BamA"/>
    <property type="match status" value="1"/>
</dbReference>
<dbReference type="AlphaFoldDB" id="A0A948TG38"/>
<evidence type="ECO:0000256" key="9">
    <source>
        <dbReference type="NCBIfam" id="TIGR03303"/>
    </source>
</evidence>
<comment type="subcellular location">
    <subcellularLocation>
        <location evidence="8">Cell outer membrane</location>
    </subcellularLocation>
    <subcellularLocation>
        <location evidence="1">Membrane</location>
    </subcellularLocation>
</comment>
<keyword evidence="3 8" id="KW-0812">Transmembrane</keyword>
<dbReference type="PROSITE" id="PS51779">
    <property type="entry name" value="POTRA"/>
    <property type="match status" value="4"/>
</dbReference>
<dbReference type="InterPro" id="IPR010827">
    <property type="entry name" value="BamA/TamA_POTRA"/>
</dbReference>
<evidence type="ECO:0000256" key="4">
    <source>
        <dbReference type="ARBA" id="ARBA00022729"/>
    </source>
</evidence>
<dbReference type="Pfam" id="PF07244">
    <property type="entry name" value="POTRA"/>
    <property type="match status" value="4"/>
</dbReference>
<name>A0A948TG38_9GAMM</name>
<dbReference type="Gene3D" id="3.10.20.310">
    <property type="entry name" value="membrane protein fhac"/>
    <property type="match status" value="5"/>
</dbReference>
<protein>
    <recommendedName>
        <fullName evidence="8 9">Outer membrane protein assembly factor BamA</fullName>
    </recommendedName>
</protein>
<dbReference type="InterPro" id="IPR023707">
    <property type="entry name" value="OM_assembly_BamA"/>
</dbReference>
<evidence type="ECO:0000256" key="5">
    <source>
        <dbReference type="ARBA" id="ARBA00022737"/>
    </source>
</evidence>
<comment type="similarity">
    <text evidence="8">Belongs to the BamA family.</text>
</comment>
<comment type="function">
    <text evidence="8">Part of the outer membrane protein assembly complex, which is involved in assembly and insertion of beta-barrel proteins into the outer membrane.</text>
</comment>
<dbReference type="NCBIfam" id="TIGR03303">
    <property type="entry name" value="OM_YaeT"/>
    <property type="match status" value="1"/>
</dbReference>
<comment type="subunit">
    <text evidence="8">Part of the Bam complex.</text>
</comment>
<dbReference type="InterPro" id="IPR039910">
    <property type="entry name" value="D15-like"/>
</dbReference>
<dbReference type="GO" id="GO:0009279">
    <property type="term" value="C:cell outer membrane"/>
    <property type="evidence" value="ECO:0007669"/>
    <property type="project" value="UniProtKB-SubCell"/>
</dbReference>
<keyword evidence="6 8" id="KW-0472">Membrane</keyword>
<dbReference type="FunFam" id="3.10.20.310:FF:000002">
    <property type="entry name" value="Outer membrane protein assembly factor BamA"/>
    <property type="match status" value="1"/>
</dbReference>
<gene>
    <name evidence="8 11" type="primary">bamA</name>
    <name evidence="11" type="ORF">H9847_03940</name>
</gene>
<feature type="domain" description="POTRA" evidence="10">
    <location>
        <begin position="177"/>
        <end position="265"/>
    </location>
</feature>
<accession>A0A948TG38</accession>
<dbReference type="EMBL" id="JAHLFE010000073">
    <property type="protein sequence ID" value="MBU3844008.1"/>
    <property type="molecule type" value="Genomic_DNA"/>
</dbReference>
<evidence type="ECO:0000313" key="11">
    <source>
        <dbReference type="EMBL" id="MBU3844008.1"/>
    </source>
</evidence>
<feature type="domain" description="POTRA" evidence="10">
    <location>
        <begin position="94"/>
        <end position="174"/>
    </location>
</feature>
<evidence type="ECO:0000256" key="3">
    <source>
        <dbReference type="ARBA" id="ARBA00022692"/>
    </source>
</evidence>
<keyword evidence="5 8" id="KW-0677">Repeat</keyword>
<dbReference type="InterPro" id="IPR034746">
    <property type="entry name" value="POTRA"/>
</dbReference>
<feature type="domain" description="POTRA" evidence="10">
    <location>
        <begin position="349"/>
        <end position="423"/>
    </location>
</feature>
<evidence type="ECO:0000259" key="10">
    <source>
        <dbReference type="PROSITE" id="PS51779"/>
    </source>
</evidence>
<sequence>MMAALAPVGFAAPQNAATAASAAQGVRIDNISVRGLNRVSLGAVLLALPVRQGDVLTPDNVSLSMKRLYATGNFSDVSLQLSGNTLIVNVTERPTIGTITFAGNSQIQEDALRDVIEQQGLRTGEPINVQLLGQLEKSLEDFYHSAGMYQADVKPVLTYLPRNRVDIKLEFYEGEAAAIEQINIVGNKAFDEDELLAQLELRDDVPWWNVVANSRYDAQKFSGDLETLRSFYMDRGYVNFKVDSTQVSMTPDRKGLYLTIAVNEGDLYTFGDCTVQGNTLKYGDDMRKLITIQKGEVYSAREVSNMETVLSNYLGKFGYAYSKVTAVPDFDEANKVVNLNFMVDPGQRIYVTNVDIRGNTQTNDTVIRREIRQMDGTWLSNESIEASKARLNRLGYFETVEMNVERNGASPDTASVVTTIKEQPTGTIQGGIGYGTSSGFMISAGVSQNNVFGWGTRASISAYQNDYREHVEAGYTDPYFTVDQISLGGRAYYDNFHGDDADVVSYDNETIGFDLTTGYPISENVYVSYTLGVEKMDITSNKFFLQAIDFWRTYGEGSLSNDFLDFTFRFNISRNNLDRTIFPTSGSRQNFSAFATLPEISDLQYYKLDAQTYHYFPLDSDHDFVFAIRGRAAYGDGYGSVDGLDQKLPFFDNFYLGGDQWLRGFERNSVGPRALYPAANGRVTIDDNDNLGGNALWAVSAEIIVPTPFISESYKNQVRTSIFLDAGALWDTNAGEYTAGYTGAPDYDDPGRYSAAAGVSLTWMSPVGPLSFSLARPVKEQDGDDSQFFSFDIGGRF</sequence>
<evidence type="ECO:0000256" key="7">
    <source>
        <dbReference type="ARBA" id="ARBA00023237"/>
    </source>
</evidence>
<keyword evidence="4 8" id="KW-0732">Signal</keyword>
<comment type="caution">
    <text evidence="11">The sequence shown here is derived from an EMBL/GenBank/DDBJ whole genome shotgun (WGS) entry which is preliminary data.</text>
</comment>
<organism evidence="11 12">
    <name type="scientific">Candidatus Anaerobiospirillum pullicola</name>
    <dbReference type="NCBI Taxonomy" id="2838451"/>
    <lineage>
        <taxon>Bacteria</taxon>
        <taxon>Pseudomonadati</taxon>
        <taxon>Pseudomonadota</taxon>
        <taxon>Gammaproteobacteria</taxon>
        <taxon>Aeromonadales</taxon>
        <taxon>Succinivibrionaceae</taxon>
        <taxon>Anaerobiospirillum</taxon>
    </lineage>
</organism>
<feature type="domain" description="POTRA" evidence="10">
    <location>
        <begin position="26"/>
        <end position="93"/>
    </location>
</feature>
<reference evidence="11" key="2">
    <citation type="submission" date="2021-04" db="EMBL/GenBank/DDBJ databases">
        <authorList>
            <person name="Gilroy R."/>
        </authorList>
    </citation>
    <scope>NUCLEOTIDE SEQUENCE</scope>
    <source>
        <strain evidence="11">378</strain>
    </source>
</reference>
<dbReference type="GO" id="GO:0043165">
    <property type="term" value="P:Gram-negative-bacterium-type cell outer membrane assembly"/>
    <property type="evidence" value="ECO:0007669"/>
    <property type="project" value="UniProtKB-UniRule"/>
</dbReference>
<proteinExistence type="inferred from homology"/>
<dbReference type="Gene3D" id="2.40.160.50">
    <property type="entry name" value="membrane protein fhac: a member of the omp85/tpsb transporter family"/>
    <property type="match status" value="1"/>
</dbReference>
<dbReference type="PANTHER" id="PTHR12815">
    <property type="entry name" value="SORTING AND ASSEMBLY MACHINERY SAMM50 PROTEIN FAMILY MEMBER"/>
    <property type="match status" value="1"/>
</dbReference>
<evidence type="ECO:0000256" key="2">
    <source>
        <dbReference type="ARBA" id="ARBA00022452"/>
    </source>
</evidence>
<keyword evidence="7 8" id="KW-0998">Cell outer membrane</keyword>
<keyword evidence="2 8" id="KW-1134">Transmembrane beta strand</keyword>
<dbReference type="Proteomes" id="UP000733611">
    <property type="component" value="Unassembled WGS sequence"/>
</dbReference>
<dbReference type="InterPro" id="IPR000184">
    <property type="entry name" value="Bac_surfAg_D15"/>
</dbReference>